<keyword evidence="5 10" id="KW-0645">Protease</keyword>
<dbReference type="EC" id="3.4.16.-" evidence="10"/>
<evidence type="ECO:0000256" key="5">
    <source>
        <dbReference type="ARBA" id="ARBA00022670"/>
    </source>
</evidence>
<dbReference type="PRINTS" id="PR00724">
    <property type="entry name" value="CRBOXYPTASEC"/>
</dbReference>
<dbReference type="SUPFAM" id="SSF53474">
    <property type="entry name" value="alpha/beta-Hydrolases"/>
    <property type="match status" value="1"/>
</dbReference>
<keyword evidence="4 10" id="KW-0121">Carboxypeptidase</keyword>
<comment type="subcellular location">
    <subcellularLocation>
        <location evidence="1">Secreted</location>
    </subcellularLocation>
</comment>
<evidence type="ECO:0000256" key="10">
    <source>
        <dbReference type="RuleBase" id="RU361156"/>
    </source>
</evidence>
<keyword evidence="6" id="KW-0732">Signal</keyword>
<comment type="similarity">
    <text evidence="2 10">Belongs to the peptidase S10 family.</text>
</comment>
<evidence type="ECO:0000256" key="8">
    <source>
        <dbReference type="ARBA" id="ARBA00023180"/>
    </source>
</evidence>
<evidence type="ECO:0000256" key="6">
    <source>
        <dbReference type="ARBA" id="ARBA00022729"/>
    </source>
</evidence>
<organism evidence="11 12">
    <name type="scientific">Petrolisthes cinctipes</name>
    <name type="common">Flat porcelain crab</name>
    <dbReference type="NCBI Taxonomy" id="88211"/>
    <lineage>
        <taxon>Eukaryota</taxon>
        <taxon>Metazoa</taxon>
        <taxon>Ecdysozoa</taxon>
        <taxon>Arthropoda</taxon>
        <taxon>Crustacea</taxon>
        <taxon>Multicrustacea</taxon>
        <taxon>Malacostraca</taxon>
        <taxon>Eumalacostraca</taxon>
        <taxon>Eucarida</taxon>
        <taxon>Decapoda</taxon>
        <taxon>Pleocyemata</taxon>
        <taxon>Anomura</taxon>
        <taxon>Galatheoidea</taxon>
        <taxon>Porcellanidae</taxon>
        <taxon>Petrolisthes</taxon>
    </lineage>
</organism>
<reference evidence="11" key="1">
    <citation type="submission" date="2023-10" db="EMBL/GenBank/DDBJ databases">
        <title>Genome assemblies of two species of porcelain crab, Petrolisthes cinctipes and Petrolisthes manimaculis (Anomura: Porcellanidae).</title>
        <authorList>
            <person name="Angst P."/>
        </authorList>
    </citation>
    <scope>NUCLEOTIDE SEQUENCE</scope>
    <source>
        <strain evidence="11">PB745_01</strain>
        <tissue evidence="11">Gill</tissue>
    </source>
</reference>
<gene>
    <name evidence="11" type="ORF">Pcinc_025254</name>
</gene>
<accession>A0AAE1K9Q4</accession>
<keyword evidence="3" id="KW-0964">Secreted</keyword>
<evidence type="ECO:0000313" key="12">
    <source>
        <dbReference type="Proteomes" id="UP001286313"/>
    </source>
</evidence>
<dbReference type="GO" id="GO:0005576">
    <property type="term" value="C:extracellular region"/>
    <property type="evidence" value="ECO:0007669"/>
    <property type="project" value="UniProtKB-SubCell"/>
</dbReference>
<protein>
    <recommendedName>
        <fullName evidence="10">Carboxypeptidase</fullName>
        <ecNumber evidence="10">3.4.16.-</ecNumber>
    </recommendedName>
</protein>
<dbReference type="PANTHER" id="PTHR11802">
    <property type="entry name" value="SERINE PROTEASE FAMILY S10 SERINE CARBOXYPEPTIDASE"/>
    <property type="match status" value="1"/>
</dbReference>
<comment type="caution">
    <text evidence="11">The sequence shown here is derived from an EMBL/GenBank/DDBJ whole genome shotgun (WGS) entry which is preliminary data.</text>
</comment>
<dbReference type="InterPro" id="IPR018202">
    <property type="entry name" value="Ser_caboxypep_ser_AS"/>
</dbReference>
<proteinExistence type="inferred from homology"/>
<sequence>MFFWLYYTTADVDYKTRPLVLWLQGGPGASSTGIGNFLEIGPQNLSLGNRTDAWTKEVNVVFVDNPVGTGYSFVEDPKLIPRNNTAIAYDLIKFMSGFFVKVPEFQDVPLYIFSESYGGKMAAQFAVTLQRAIQMKKVRCQLAGVALGDSWISPVDAVLSWGPYLYATSLIDSAGEAKINGKTTEVRNAVAANKMLEATKLWAQAEDLIENVTNGVNFYNILTKRTHNNTTTTTTTSTSSSTANEVNNSIRQEAPDQVLSDYNVHLYNHYVGDVSADLDHLMNGPMREKLKVIPENVTWGGQSKMVFEALSEDFMTSAVKNVELLLNTTNLKVVVYNGQLDLIVSTLGAQKWVEHLHWAGTSHWVNADRRPIEDPSGATGAFSKTFKNFTFYWILNAGHMIPSDAGAMAKKMMQEIVGIKVR</sequence>
<keyword evidence="8" id="KW-0325">Glycoprotein</keyword>
<evidence type="ECO:0000256" key="2">
    <source>
        <dbReference type="ARBA" id="ARBA00009431"/>
    </source>
</evidence>
<comment type="function">
    <text evidence="9">May be involved in vascular wall and kidney homeostasis.</text>
</comment>
<evidence type="ECO:0000256" key="1">
    <source>
        <dbReference type="ARBA" id="ARBA00004613"/>
    </source>
</evidence>
<dbReference type="PROSITE" id="PS00131">
    <property type="entry name" value="CARBOXYPEPT_SER_SER"/>
    <property type="match status" value="1"/>
</dbReference>
<dbReference type="InterPro" id="IPR029058">
    <property type="entry name" value="AB_hydrolase_fold"/>
</dbReference>
<dbReference type="EMBL" id="JAWQEG010002836">
    <property type="protein sequence ID" value="KAK3869436.1"/>
    <property type="molecule type" value="Genomic_DNA"/>
</dbReference>
<dbReference type="AlphaFoldDB" id="A0AAE1K9Q4"/>
<dbReference type="FunFam" id="3.40.50.1820:FF:000075">
    <property type="entry name" value="Carboxypeptidase"/>
    <property type="match status" value="1"/>
</dbReference>
<dbReference type="PANTHER" id="PTHR11802:SF3">
    <property type="entry name" value="RETINOID-INDUCIBLE SERINE CARBOXYPEPTIDASE"/>
    <property type="match status" value="1"/>
</dbReference>
<dbReference type="Pfam" id="PF00450">
    <property type="entry name" value="Peptidase_S10"/>
    <property type="match status" value="1"/>
</dbReference>
<dbReference type="Proteomes" id="UP001286313">
    <property type="component" value="Unassembled WGS sequence"/>
</dbReference>
<evidence type="ECO:0000256" key="3">
    <source>
        <dbReference type="ARBA" id="ARBA00022525"/>
    </source>
</evidence>
<evidence type="ECO:0000256" key="7">
    <source>
        <dbReference type="ARBA" id="ARBA00022801"/>
    </source>
</evidence>
<evidence type="ECO:0000313" key="11">
    <source>
        <dbReference type="EMBL" id="KAK3869436.1"/>
    </source>
</evidence>
<evidence type="ECO:0000256" key="4">
    <source>
        <dbReference type="ARBA" id="ARBA00022645"/>
    </source>
</evidence>
<dbReference type="GO" id="GO:0004185">
    <property type="term" value="F:serine-type carboxypeptidase activity"/>
    <property type="evidence" value="ECO:0007669"/>
    <property type="project" value="UniProtKB-UniRule"/>
</dbReference>
<dbReference type="GO" id="GO:0006508">
    <property type="term" value="P:proteolysis"/>
    <property type="evidence" value="ECO:0007669"/>
    <property type="project" value="UniProtKB-KW"/>
</dbReference>
<keyword evidence="7 10" id="KW-0378">Hydrolase</keyword>
<name>A0AAE1K9Q4_PETCI</name>
<dbReference type="InterPro" id="IPR001563">
    <property type="entry name" value="Peptidase_S10"/>
</dbReference>
<dbReference type="Gene3D" id="3.40.50.1820">
    <property type="entry name" value="alpha/beta hydrolase"/>
    <property type="match status" value="1"/>
</dbReference>
<evidence type="ECO:0000256" key="9">
    <source>
        <dbReference type="ARBA" id="ARBA00055847"/>
    </source>
</evidence>
<keyword evidence="12" id="KW-1185">Reference proteome</keyword>